<dbReference type="InterPro" id="IPR012334">
    <property type="entry name" value="Pectin_lyas_fold"/>
</dbReference>
<evidence type="ECO:0000256" key="4">
    <source>
        <dbReference type="RuleBase" id="RU361173"/>
    </source>
</evidence>
<organism evidence="7">
    <name type="scientific">Gaeumannomyces tritici (strain R3-111a-1)</name>
    <name type="common">Wheat and barley take-all root rot fungus</name>
    <name type="synonym">Gaeumannomyces graminis var. tritici</name>
    <dbReference type="NCBI Taxonomy" id="644352"/>
    <lineage>
        <taxon>Eukaryota</taxon>
        <taxon>Fungi</taxon>
        <taxon>Dikarya</taxon>
        <taxon>Ascomycota</taxon>
        <taxon>Pezizomycotina</taxon>
        <taxon>Sordariomycetes</taxon>
        <taxon>Sordariomycetidae</taxon>
        <taxon>Magnaporthales</taxon>
        <taxon>Magnaporthaceae</taxon>
        <taxon>Gaeumannomyces</taxon>
    </lineage>
</organism>
<dbReference type="InterPro" id="IPR045032">
    <property type="entry name" value="PEL"/>
</dbReference>
<dbReference type="SMART" id="SM00656">
    <property type="entry name" value="Amb_all"/>
    <property type="match status" value="1"/>
</dbReference>
<dbReference type="AlphaFoldDB" id="J3P504"/>
<dbReference type="Gene3D" id="2.160.20.10">
    <property type="entry name" value="Single-stranded right-handed beta-helix, Pectin lyase-like"/>
    <property type="match status" value="1"/>
</dbReference>
<dbReference type="InterPro" id="IPR002022">
    <property type="entry name" value="Pec_lyase"/>
</dbReference>
<dbReference type="GO" id="GO:0005576">
    <property type="term" value="C:extracellular region"/>
    <property type="evidence" value="ECO:0007669"/>
    <property type="project" value="UniProtKB-SubCell"/>
</dbReference>
<proteinExistence type="inferred from homology"/>
<reference evidence="8" key="5">
    <citation type="submission" date="2018-04" db="UniProtKB">
        <authorList>
            <consortium name="EnsemblFungi"/>
        </authorList>
    </citation>
    <scope>IDENTIFICATION</scope>
    <source>
        <strain evidence="8">R3-111a-1</strain>
    </source>
</reference>
<name>J3P504_GAET3</name>
<evidence type="ECO:0000256" key="5">
    <source>
        <dbReference type="SAM" id="SignalP"/>
    </source>
</evidence>
<evidence type="ECO:0000313" key="7">
    <source>
        <dbReference type="EMBL" id="EJT74752.1"/>
    </source>
</evidence>
<evidence type="ECO:0000256" key="3">
    <source>
        <dbReference type="ARBA" id="ARBA00023239"/>
    </source>
</evidence>
<evidence type="ECO:0000313" key="9">
    <source>
        <dbReference type="Proteomes" id="UP000006039"/>
    </source>
</evidence>
<comment type="similarity">
    <text evidence="1 4">Belongs to the polysaccharide lyase 1 family.</text>
</comment>
<feature type="signal peptide" evidence="5">
    <location>
        <begin position="1"/>
        <end position="18"/>
    </location>
</feature>
<protein>
    <recommendedName>
        <fullName evidence="6">Pectate lyase domain-containing protein</fullName>
    </recommendedName>
</protein>
<evidence type="ECO:0000256" key="1">
    <source>
        <dbReference type="ARBA" id="ARBA00010980"/>
    </source>
</evidence>
<evidence type="ECO:0000256" key="2">
    <source>
        <dbReference type="ARBA" id="ARBA00022729"/>
    </source>
</evidence>
<dbReference type="GO" id="GO:0000272">
    <property type="term" value="P:polysaccharide catabolic process"/>
    <property type="evidence" value="ECO:0007669"/>
    <property type="project" value="UniProtKB-KW"/>
</dbReference>
<dbReference type="EnsemblFungi" id="EJT74752">
    <property type="protein sequence ID" value="EJT74752"/>
    <property type="gene ID" value="GGTG_08590"/>
</dbReference>
<reference evidence="9" key="1">
    <citation type="submission" date="2010-07" db="EMBL/GenBank/DDBJ databases">
        <title>The genome sequence of Gaeumannomyces graminis var. tritici strain R3-111a-1.</title>
        <authorList>
            <consortium name="The Broad Institute Genome Sequencing Platform"/>
            <person name="Ma L.-J."/>
            <person name="Dead R."/>
            <person name="Young S."/>
            <person name="Zeng Q."/>
            <person name="Koehrsen M."/>
            <person name="Alvarado L."/>
            <person name="Berlin A."/>
            <person name="Chapman S.B."/>
            <person name="Chen Z."/>
            <person name="Freedman E."/>
            <person name="Gellesch M."/>
            <person name="Goldberg J."/>
            <person name="Griggs A."/>
            <person name="Gujja S."/>
            <person name="Heilman E.R."/>
            <person name="Heiman D."/>
            <person name="Hepburn T."/>
            <person name="Howarth C."/>
            <person name="Jen D."/>
            <person name="Larson L."/>
            <person name="Mehta T."/>
            <person name="Neiman D."/>
            <person name="Pearson M."/>
            <person name="Roberts A."/>
            <person name="Saif S."/>
            <person name="Shea T."/>
            <person name="Shenoy N."/>
            <person name="Sisk P."/>
            <person name="Stolte C."/>
            <person name="Sykes S."/>
            <person name="Walk T."/>
            <person name="White J."/>
            <person name="Yandava C."/>
            <person name="Haas B."/>
            <person name="Nusbaum C."/>
            <person name="Birren B."/>
        </authorList>
    </citation>
    <scope>NUCLEOTIDE SEQUENCE [LARGE SCALE GENOMIC DNA]</scope>
    <source>
        <strain evidence="9">R3-111a-1</strain>
    </source>
</reference>
<dbReference type="Pfam" id="PF00544">
    <property type="entry name" value="Pectate_lyase_4"/>
    <property type="match status" value="1"/>
</dbReference>
<keyword evidence="2 5" id="KW-0732">Signal</keyword>
<dbReference type="PANTHER" id="PTHR31683">
    <property type="entry name" value="PECTATE LYASE 18-RELATED"/>
    <property type="match status" value="1"/>
</dbReference>
<feature type="domain" description="Pectate lyase" evidence="6">
    <location>
        <begin position="50"/>
        <end position="263"/>
    </location>
</feature>
<dbReference type="InterPro" id="IPR011050">
    <property type="entry name" value="Pectin_lyase_fold/virulence"/>
</dbReference>
<dbReference type="RefSeq" id="XP_009224696.1">
    <property type="nucleotide sequence ID" value="XM_009226432.1"/>
</dbReference>
<keyword evidence="3 4" id="KW-0456">Lyase</keyword>
<dbReference type="eggNOG" id="ENOG502S66G">
    <property type="taxonomic scope" value="Eukaryota"/>
</dbReference>
<keyword evidence="9" id="KW-1185">Reference proteome</keyword>
<reference evidence="7" key="2">
    <citation type="submission" date="2010-07" db="EMBL/GenBank/DDBJ databases">
        <authorList>
            <consortium name="The Broad Institute Genome Sequencing Platform"/>
            <consortium name="Broad Institute Genome Sequencing Center for Infectious Disease"/>
            <person name="Ma L.-J."/>
            <person name="Dead R."/>
            <person name="Young S."/>
            <person name="Zeng Q."/>
            <person name="Koehrsen M."/>
            <person name="Alvarado L."/>
            <person name="Berlin A."/>
            <person name="Chapman S.B."/>
            <person name="Chen Z."/>
            <person name="Freedman E."/>
            <person name="Gellesch M."/>
            <person name="Goldberg J."/>
            <person name="Griggs A."/>
            <person name="Gujja S."/>
            <person name="Heilman E.R."/>
            <person name="Heiman D."/>
            <person name="Hepburn T."/>
            <person name="Howarth C."/>
            <person name="Jen D."/>
            <person name="Larson L."/>
            <person name="Mehta T."/>
            <person name="Neiman D."/>
            <person name="Pearson M."/>
            <person name="Roberts A."/>
            <person name="Saif S."/>
            <person name="Shea T."/>
            <person name="Shenoy N."/>
            <person name="Sisk P."/>
            <person name="Stolte C."/>
            <person name="Sykes S."/>
            <person name="Walk T."/>
            <person name="White J."/>
            <person name="Yandava C."/>
            <person name="Haas B."/>
            <person name="Nusbaum C."/>
            <person name="Birren B."/>
        </authorList>
    </citation>
    <scope>NUCLEOTIDE SEQUENCE</scope>
    <source>
        <strain evidence="7">R3-111a-1</strain>
    </source>
</reference>
<evidence type="ECO:0000259" key="6">
    <source>
        <dbReference type="SMART" id="SM00656"/>
    </source>
</evidence>
<keyword evidence="4" id="KW-0964">Secreted</keyword>
<dbReference type="VEuPathDB" id="FungiDB:GGTG_08590"/>
<keyword evidence="4" id="KW-0119">Carbohydrate metabolism</keyword>
<dbReference type="GeneID" id="20349048"/>
<gene>
    <name evidence="8" type="primary">20349048</name>
    <name evidence="7" type="ORF">GGTG_08590</name>
</gene>
<keyword evidence="4" id="KW-0624">Polysaccharide degradation</keyword>
<dbReference type="PANTHER" id="PTHR31683:SF18">
    <property type="entry name" value="PECTATE LYASE 21-RELATED"/>
    <property type="match status" value="1"/>
</dbReference>
<feature type="chain" id="PRO_5015094861" description="Pectate lyase domain-containing protein" evidence="5">
    <location>
        <begin position="19"/>
        <end position="321"/>
    </location>
</feature>
<dbReference type="STRING" id="644352.J3P504"/>
<accession>J3P504</accession>
<comment type="subcellular location">
    <subcellularLocation>
        <location evidence="4">Secreted</location>
    </subcellularLocation>
</comment>
<reference evidence="8" key="4">
    <citation type="journal article" date="2015" name="G3 (Bethesda)">
        <title>Genome sequences of three phytopathogenic species of the Magnaporthaceae family of fungi.</title>
        <authorList>
            <person name="Okagaki L.H."/>
            <person name="Nunes C.C."/>
            <person name="Sailsbery J."/>
            <person name="Clay B."/>
            <person name="Brown D."/>
            <person name="John T."/>
            <person name="Oh Y."/>
            <person name="Young N."/>
            <person name="Fitzgerald M."/>
            <person name="Haas B.J."/>
            <person name="Zeng Q."/>
            <person name="Young S."/>
            <person name="Adiconis X."/>
            <person name="Fan L."/>
            <person name="Levin J.Z."/>
            <person name="Mitchell T.K."/>
            <person name="Okubara P.A."/>
            <person name="Farman M.L."/>
            <person name="Kohn L.M."/>
            <person name="Birren B."/>
            <person name="Ma L.-J."/>
            <person name="Dean R.A."/>
        </authorList>
    </citation>
    <scope>NUCLEOTIDE SEQUENCE</scope>
    <source>
        <strain evidence="8">R3-111a-1</strain>
    </source>
</reference>
<dbReference type="OrthoDB" id="1637350at2759"/>
<dbReference type="HOGENOM" id="CLU_021894_1_0_1"/>
<dbReference type="Proteomes" id="UP000006039">
    <property type="component" value="Unassembled WGS sequence"/>
</dbReference>
<sequence length="321" mass="32900">MKFTVASTIALLASLASALPTGPALEKRASVNDACNVGFATLNGGTKGGAGAATTIVKTYDELAAAAKKTGPAVILVQGNISGNKKVTVTSDKTIVGAAGSSLTGAGLFAKGASNIIVRNMKISKVSADGGDAIAFQKSTNIWVDHCDLSSDRNNGKDFYDGLLDLTHATDFVTVSNTHFHDHFKVSLVGHSDSNAAEDTGKLRVTYANDRWADVGSRLPSVRFGTAHVFNSLFSNVEGSAVNTRMGAQVLVESSVFDGVKNPIASLDSKGKGGAVVKDVIGGQSSAPAGTLNTVPYKYTLLGSAKVKAAVTASAGQTLTF</sequence>
<dbReference type="EMBL" id="GL385398">
    <property type="protein sequence ID" value="EJT74752.1"/>
    <property type="molecule type" value="Genomic_DNA"/>
</dbReference>
<evidence type="ECO:0000313" key="8">
    <source>
        <dbReference type="EnsemblFungi" id="EJT74752"/>
    </source>
</evidence>
<reference evidence="7" key="3">
    <citation type="submission" date="2010-09" db="EMBL/GenBank/DDBJ databases">
        <title>Annotation of Gaeumannomyces graminis var. tritici R3-111a-1.</title>
        <authorList>
            <consortium name="The Broad Institute Genome Sequencing Platform"/>
            <person name="Ma L.-J."/>
            <person name="Dead R."/>
            <person name="Young S.K."/>
            <person name="Zeng Q."/>
            <person name="Gargeya S."/>
            <person name="Fitzgerald M."/>
            <person name="Haas B."/>
            <person name="Abouelleil A."/>
            <person name="Alvarado L."/>
            <person name="Arachchi H.M."/>
            <person name="Berlin A."/>
            <person name="Brown A."/>
            <person name="Chapman S.B."/>
            <person name="Chen Z."/>
            <person name="Dunbar C."/>
            <person name="Freedman E."/>
            <person name="Gearin G."/>
            <person name="Gellesch M."/>
            <person name="Goldberg J."/>
            <person name="Griggs A."/>
            <person name="Gujja S."/>
            <person name="Heiman D."/>
            <person name="Howarth C."/>
            <person name="Larson L."/>
            <person name="Lui A."/>
            <person name="MacDonald P.J.P."/>
            <person name="Mehta T."/>
            <person name="Montmayeur A."/>
            <person name="Murphy C."/>
            <person name="Neiman D."/>
            <person name="Pearson M."/>
            <person name="Priest M."/>
            <person name="Roberts A."/>
            <person name="Saif S."/>
            <person name="Shea T."/>
            <person name="Shenoy N."/>
            <person name="Sisk P."/>
            <person name="Stolte C."/>
            <person name="Sykes S."/>
            <person name="Yandava C."/>
            <person name="Wortman J."/>
            <person name="Nusbaum C."/>
            <person name="Birren B."/>
        </authorList>
    </citation>
    <scope>NUCLEOTIDE SEQUENCE</scope>
    <source>
        <strain evidence="7">R3-111a-1</strain>
    </source>
</reference>
<dbReference type="SUPFAM" id="SSF51126">
    <property type="entry name" value="Pectin lyase-like"/>
    <property type="match status" value="1"/>
</dbReference>
<dbReference type="GO" id="GO:0030570">
    <property type="term" value="F:pectate lyase activity"/>
    <property type="evidence" value="ECO:0007669"/>
    <property type="project" value="InterPro"/>
</dbReference>